<dbReference type="STRING" id="1408281.Epro_0403"/>
<gene>
    <name evidence="4" type="ORF">Epro_0403</name>
</gene>
<dbReference type="NCBIfam" id="NF033709">
    <property type="entry name" value="PorV_fam"/>
    <property type="match status" value="1"/>
</dbReference>
<accession>A0A0G3WIS9</accession>
<keyword evidence="2" id="KW-0732">Signal</keyword>
<dbReference type="Gene3D" id="2.40.160.60">
    <property type="entry name" value="Outer membrane protein transport protein (OMPP1/FadL/TodX)"/>
    <property type="match status" value="1"/>
</dbReference>
<feature type="domain" description="Type IX secretion system protein PorV" evidence="3">
    <location>
        <begin position="32"/>
        <end position="230"/>
    </location>
</feature>
<feature type="chain" id="PRO_5005185957" description="Type IX secretion system protein PorV domain-containing protein" evidence="2">
    <location>
        <begin position="33"/>
        <end position="536"/>
    </location>
</feature>
<dbReference type="KEGG" id="epo:Epro_0403"/>
<protein>
    <recommendedName>
        <fullName evidence="3">Type IX secretion system protein PorV domain-containing protein</fullName>
    </recommendedName>
</protein>
<reference evidence="4 5" key="1">
    <citation type="submission" date="2014-09" db="EMBL/GenBank/DDBJ databases">
        <title>Complete genome sequence of Endomicrobium proavitum.</title>
        <authorList>
            <person name="Zheng H."/>
        </authorList>
    </citation>
    <scope>NUCLEOTIDE SEQUENCE [LARGE SCALE GENOMIC DNA]</scope>
    <source>
        <strain evidence="4 5">Rsa215</strain>
    </source>
</reference>
<feature type="signal peptide" evidence="2">
    <location>
        <begin position="1"/>
        <end position="32"/>
    </location>
</feature>
<name>A0A0G3WIS9_9BACT</name>
<feature type="compositionally biased region" description="Low complexity" evidence="1">
    <location>
        <begin position="381"/>
        <end position="400"/>
    </location>
</feature>
<evidence type="ECO:0000256" key="1">
    <source>
        <dbReference type="SAM" id="MobiDB-lite"/>
    </source>
</evidence>
<sequence length="536" mass="57793">MYNENKHGDIKKMKKLFFAGLTLMLICTSVHAQSSNAGTTVANFLKLGAGAPAIGMGNSQTSVISNSADAIYWNPAALSSLNKMAVSFMYSSYFEDMAYGWLGFGLPTSAGTFGLGVQYFTSGSIEGRDENGDLLSDFSPTDYAVYLSYANRVYFPNSSVLRYGANVKYISSKIENTATAFAVDAGVIYTLFDGITSFGAAIQNIGTKMKFNVEEEDLPLAFKLGASRIFFDNLLVSLDAIIPSDNNIFPAIGAQYTIPITPEANIALRAGYDGRQKDVPGFAGFDAGFGASFRDFSFDYAFSPYGDLGTAHRVSVGVKFGETFDEDALKKSQTTANASVAQEQKQAVSKPEQASFTPSQNKQQASNTTAQLQQADEDQLTDAATDDSSTSTDVTASAAAQAPVQTRPIQKSADDNRTYIAIADFLSQNISKSELNVYATMLKKALDENADYNASLSSQNLANATLVKSELVALFDKTGADEIITCSVVKNADRTLTFNINLYYKNITLKKYAITAQDSFRDVQSKLKGFAVSLSK</sequence>
<evidence type="ECO:0000259" key="3">
    <source>
        <dbReference type="Pfam" id="PF19572"/>
    </source>
</evidence>
<evidence type="ECO:0000256" key="2">
    <source>
        <dbReference type="SAM" id="SignalP"/>
    </source>
</evidence>
<proteinExistence type="predicted"/>
<feature type="compositionally biased region" description="Polar residues" evidence="1">
    <location>
        <begin position="335"/>
        <end position="374"/>
    </location>
</feature>
<dbReference type="Proteomes" id="UP000035337">
    <property type="component" value="Chromosome"/>
</dbReference>
<evidence type="ECO:0000313" key="5">
    <source>
        <dbReference type="Proteomes" id="UP000035337"/>
    </source>
</evidence>
<keyword evidence="5" id="KW-1185">Reference proteome</keyword>
<dbReference type="SUPFAM" id="SSF56935">
    <property type="entry name" value="Porins"/>
    <property type="match status" value="1"/>
</dbReference>
<evidence type="ECO:0000313" key="4">
    <source>
        <dbReference type="EMBL" id="AKL97782.1"/>
    </source>
</evidence>
<organism evidence="4 5">
    <name type="scientific">Endomicrobium proavitum</name>
    <dbReference type="NCBI Taxonomy" id="1408281"/>
    <lineage>
        <taxon>Bacteria</taxon>
        <taxon>Pseudomonadati</taxon>
        <taxon>Elusimicrobiota</taxon>
        <taxon>Endomicrobiia</taxon>
        <taxon>Endomicrobiales</taxon>
        <taxon>Endomicrobiaceae</taxon>
        <taxon>Endomicrobium</taxon>
    </lineage>
</organism>
<dbReference type="Pfam" id="PF19572">
    <property type="entry name" value="PorV"/>
    <property type="match status" value="1"/>
</dbReference>
<feature type="region of interest" description="Disordered" evidence="1">
    <location>
        <begin position="335"/>
        <end position="411"/>
    </location>
</feature>
<dbReference type="AlphaFoldDB" id="A0A0G3WIS9"/>
<dbReference type="InterPro" id="IPR045741">
    <property type="entry name" value="PorV"/>
</dbReference>
<dbReference type="EMBL" id="CP009498">
    <property type="protein sequence ID" value="AKL97782.1"/>
    <property type="molecule type" value="Genomic_DNA"/>
</dbReference>